<evidence type="ECO:0000313" key="5">
    <source>
        <dbReference type="Proteomes" id="UP001152797"/>
    </source>
</evidence>
<organism evidence="3">
    <name type="scientific">Cladocopium goreaui</name>
    <dbReference type="NCBI Taxonomy" id="2562237"/>
    <lineage>
        <taxon>Eukaryota</taxon>
        <taxon>Sar</taxon>
        <taxon>Alveolata</taxon>
        <taxon>Dinophyceae</taxon>
        <taxon>Suessiales</taxon>
        <taxon>Symbiodiniaceae</taxon>
        <taxon>Cladocopium</taxon>
    </lineage>
</organism>
<name>A0A9P1DHD0_9DINO</name>
<protein>
    <submittedName>
        <fullName evidence="4">Retrovirus-related Pol polyprotein from type-2 retrotransposable element R2DM (Retrovirus-related Pol polyprotein from type II retrotransposable element R2DM)</fullName>
    </submittedName>
</protein>
<evidence type="ECO:0000256" key="1">
    <source>
        <dbReference type="SAM" id="MobiDB-lite"/>
    </source>
</evidence>
<dbReference type="Proteomes" id="UP001152797">
    <property type="component" value="Unassembled WGS sequence"/>
</dbReference>
<dbReference type="Gene3D" id="3.40.50.150">
    <property type="entry name" value="Vaccinia Virus protein VP39"/>
    <property type="match status" value="1"/>
</dbReference>
<dbReference type="GO" id="GO:0003676">
    <property type="term" value="F:nucleic acid binding"/>
    <property type="evidence" value="ECO:0007669"/>
    <property type="project" value="InterPro"/>
</dbReference>
<gene>
    <name evidence="3" type="ORF">C1SCF055_LOCUS34079</name>
</gene>
<dbReference type="PROSITE" id="PS50878">
    <property type="entry name" value="RT_POL"/>
    <property type="match status" value="1"/>
</dbReference>
<reference evidence="3" key="1">
    <citation type="submission" date="2022-10" db="EMBL/GenBank/DDBJ databases">
        <authorList>
            <person name="Chen Y."/>
            <person name="Dougan E. K."/>
            <person name="Chan C."/>
            <person name="Rhodes N."/>
            <person name="Thang M."/>
        </authorList>
    </citation>
    <scope>NUCLEOTIDE SEQUENCE</scope>
</reference>
<feature type="region of interest" description="Disordered" evidence="1">
    <location>
        <begin position="637"/>
        <end position="761"/>
    </location>
</feature>
<keyword evidence="5" id="KW-1185">Reference proteome</keyword>
<dbReference type="InterPro" id="IPR029063">
    <property type="entry name" value="SAM-dependent_MTases_sf"/>
</dbReference>
<dbReference type="EMBL" id="CAMXCT010004346">
    <property type="protein sequence ID" value="CAI4008658.1"/>
    <property type="molecule type" value="Genomic_DNA"/>
</dbReference>
<evidence type="ECO:0000313" key="3">
    <source>
        <dbReference type="EMBL" id="CAI4008658.1"/>
    </source>
</evidence>
<dbReference type="InterPro" id="IPR036397">
    <property type="entry name" value="RNaseH_sf"/>
</dbReference>
<evidence type="ECO:0000313" key="4">
    <source>
        <dbReference type="EMBL" id="CAL4795970.1"/>
    </source>
</evidence>
<evidence type="ECO:0000259" key="2">
    <source>
        <dbReference type="PROSITE" id="PS50878"/>
    </source>
</evidence>
<feature type="domain" description="Reverse transcriptase" evidence="2">
    <location>
        <begin position="1608"/>
        <end position="1856"/>
    </location>
</feature>
<dbReference type="EMBL" id="CAMXCT020004346">
    <property type="protein sequence ID" value="CAL1162033.1"/>
    <property type="molecule type" value="Genomic_DNA"/>
</dbReference>
<sequence length="2562" mass="283553">MGQGLLSVGFRPVAACDQNGRMLDLYRSQLDVPLICGDIADLSTVKKLWDVYPKSATICAGVSCQPYSSLGDKGSGSDPRARSLPATLACAHFLRAVVVILECVSPAQQDTYVRMHIDRFCRKTGFHCTEEVLRLQDCWPCSRNRWWAILSAPALGPIQFRQMPAYSECSQIQHVMPYIIRWPFNHEHDLALTHAERVAFQVDHEEGCPYLMNRSGILPCPLHAWGSQLRACPCKCRNAPLSAERLLHRGLFGVVLRSAADRDGQSTPRHIHPSECAALVGLDLAADYGENVLLTLAGIGQIASPIQSTWVGAHVISHFAWLKDGSKPFHPTEHLNAYRSWLLARCRILWPVDVAPHTTLNAEAKLWESVVLPKLHDLLHMDEWDFFMTERCLAAVMSQLREQPPPEEIARPQHAATAMDEGSAMTDSEPDPEVPAVFAEVPRFHVVHVPEGCAAILYPPDHSVSFVRIEAGTTVQQLLEAESRLYGFEWTQVSAFKMDGTLWQLRDTICPGQLAQMCFIPHVHAGDPEYFGSRMQVPGFPGECGQLPMQICHTDHPGESGLLPFKLPVNDAARVFCAGDAFPRSLHDDVGSTGPEVGEYGPLPFKLPVPCHEMSGLHDGATIGEYGPLPCKLPVAETAAESGSSDGVPFAPMPLPELAMTRPGESRPLPFKLPGSSDSHVAPASSAGDRSDVIPSAESDEVAPSDRPHVVSPPDETKSSVALDGSVRVLHPNQPGQSLPCSPHALDHQGESKPSSKPMPVLHGGSAPTDPVACNATTMHAAPPAGGVPPCASVARSPLVYLDAVGLGRMQCSFPTTQAVVNSMRQQVLTVEDRKLILDRQGALWADDEIAWHLANIQRLCAPCLELTVIDPLLVFGWVHVGFDNFHDWLRQHCPKPCTIATVVYANQHWIPAFLKPMNGTLFAHTWDSQQADHGCLDALFAHRAGHFGLRDHQHIRLVRMFDMDEGCGAMAIAFLAHTALNRMLPNTPYEVVEFHNKLREQFCLQGLIGGVCSKPWLWGNGPIPQVEQELAAFLIQQGVPVEQSANRAKSALQAIGAAPIAEALQSRIPWKQLKTLGNQVKYQFLLPSELKAKIAGVAGKTAIGRPKGGKKSKRVPQEEAPLELDPTKFAVQPGVFQAANHPLTQIQLSDVGPLAEGFCFATRKEAEPYLKHGQPVSQLPLALLIPQCSGSDMVTALPSCMLTVPCRCVVNQEPLLVDVMMVQIGQGFVEKAMSPQTLKVDAVEAGALKLIVFRDEIEGSWESFTQAPMRYIVHHMPLLRLCKEEKCTCPHWHNHEGLDTCDALLDVWRPQYLKPGYRPDNPSSASMYGVFIRTPMCLVQPLLKMSGAGQETAQYRQMWAVIEETASRASPVPIGKASRGRAQTLKPRKVVGHAHAPLRAPRAGDVQPSYFGISLKHAHWYRQVRRLQAFVRFVKVRRPTADPSHAGSTWGAIKRAKGFEPSFADWWRHSTTRVHGAPAELPEHPPDHGVAQTIYDTCLLALRKLELDLRRSSRAHAKARRLANPQLIFQDIRVPGPESLDLLICPTQAKVIHVDADMGCPMTEADVRAELRRKKTRTAKGLDGVSLADLKHMPSGVIQSYCRFFEHAELCGCWPRQLAVGRVASIAKTPTPTGAADYRPITVLSLGYRVWSSFHSRNLIAALDPWLPAGLFGSRLACHSGHVWSSILLAIEEANECAIPLAGVVCDIEKAFNCLSRTVVFAIATLLQMPMNVLTGWAGMLTQVSRHFEVRQSLSPATYSCTGFPEGDGLSVVAMILLDCALHWWMEEGTRLCRTLTYVDDWQMLLQDPNHVTHAMQNLEHFCRMVDLKLDRKKTYVWCLTREGRQMLRSQGYHVGHGGRNLGAHLQLTRQHTNSTLQERARSLTELWDRLRLSSSPYKLKVRALTVAAWPKGLHGVASTALGSHWIARLRSGAMRGLQADGAGCSPWIHLGLIENPLCDPGFWCIMQTIRCIRDSATADFLKPVLTRLVTEPSGVPANSFTHTLLARVQKIGWSLRDDGRFQDSLGPFCLFQSNFLDIEARAAMGWQGVVAQQVSHRQGLQDLQLADVRSTRLWLAAQGAEDAGHCRKLLNGAHFTADAKQYWCDEPTGICPFCSCSDSRYHRFWQCEMFSAYRSHVHPLVWSMIPQLPEFLTCFGWSIMPATWKPFMQSLLDICEPAPDLSCALPAHQNWVDLFTDGSCQYPHMPWRLASWAVVQADPTQLEVEAMRSVVLAASPLQGMIQTAFRAELRAAVEALRIGRALGCKLAELVTELGAGSLIVTKVASHQDGLRATTAVHGWCFVNNGLVDHAAKVAHLLRPHAFLELHEQYIADTRFAMFVSREVQEVLLAISRAVIQHQTAADEEAHGQMVDAVPKLAADGGDFGPLDPQPWVSAGMCTKFGERIVCQIAKWFQNARESFSNSHAHWISFYQLYVDYMLCSGEGGPIKQDRWTDPGSRPNADLLDISFKLRCRWFTHLVKELWKLWTYNIRVAFTRPHSETLILHASCAWLPWPMDRLDSIEAWMSARLQGPAKRDGRLLRLPTAVKDCNMPGISGTMEVR</sequence>
<dbReference type="OrthoDB" id="407509at2759"/>
<dbReference type="SUPFAM" id="SSF53335">
    <property type="entry name" value="S-adenosyl-L-methionine-dependent methyltransferases"/>
    <property type="match status" value="1"/>
</dbReference>
<accession>A0A9P1DHD0</accession>
<proteinExistence type="predicted"/>
<comment type="caution">
    <text evidence="3">The sequence shown here is derived from an EMBL/GenBank/DDBJ whole genome shotgun (WGS) entry which is preliminary data.</text>
</comment>
<reference evidence="4 5" key="2">
    <citation type="submission" date="2024-05" db="EMBL/GenBank/DDBJ databases">
        <authorList>
            <person name="Chen Y."/>
            <person name="Shah S."/>
            <person name="Dougan E. K."/>
            <person name="Thang M."/>
            <person name="Chan C."/>
        </authorList>
    </citation>
    <scope>NUCLEOTIDE SEQUENCE [LARGE SCALE GENOMIC DNA]</scope>
</reference>
<dbReference type="Gene3D" id="3.30.420.10">
    <property type="entry name" value="Ribonuclease H-like superfamily/Ribonuclease H"/>
    <property type="match status" value="1"/>
</dbReference>
<dbReference type="InterPro" id="IPR000477">
    <property type="entry name" value="RT_dom"/>
</dbReference>
<dbReference type="EMBL" id="CAMXCT030004346">
    <property type="protein sequence ID" value="CAL4795970.1"/>
    <property type="molecule type" value="Genomic_DNA"/>
</dbReference>